<feature type="signal peptide" evidence="10">
    <location>
        <begin position="1"/>
        <end position="24"/>
    </location>
</feature>
<dbReference type="NCBIfam" id="TIGR04056">
    <property type="entry name" value="OMP_RagA_SusC"/>
    <property type="match status" value="1"/>
</dbReference>
<dbReference type="Pfam" id="PF13715">
    <property type="entry name" value="CarbopepD_reg_2"/>
    <property type="match status" value="1"/>
</dbReference>
<dbReference type="NCBIfam" id="TIGR04057">
    <property type="entry name" value="SusC_RagA_signa"/>
    <property type="match status" value="1"/>
</dbReference>
<dbReference type="Gene3D" id="2.170.130.10">
    <property type="entry name" value="TonB-dependent receptor, plug domain"/>
    <property type="match status" value="1"/>
</dbReference>
<dbReference type="AlphaFoldDB" id="A0A521F563"/>
<dbReference type="InterPro" id="IPR023997">
    <property type="entry name" value="TonB-dep_OMP_SusC/RagA_CS"/>
</dbReference>
<evidence type="ECO:0000313" key="14">
    <source>
        <dbReference type="Proteomes" id="UP000319040"/>
    </source>
</evidence>
<keyword evidence="14" id="KW-1185">Reference proteome</keyword>
<name>A0A521F563_SACCC</name>
<dbReference type="Gene3D" id="2.60.40.1120">
    <property type="entry name" value="Carboxypeptidase-like, regulatory domain"/>
    <property type="match status" value="1"/>
</dbReference>
<evidence type="ECO:0000256" key="10">
    <source>
        <dbReference type="SAM" id="SignalP"/>
    </source>
</evidence>
<dbReference type="InterPro" id="IPR008969">
    <property type="entry name" value="CarboxyPept-like_regulatory"/>
</dbReference>
<gene>
    <name evidence="13" type="ORF">SAMN06265379_11443</name>
</gene>
<dbReference type="EMBL" id="FXTB01000014">
    <property type="protein sequence ID" value="SMO91322.1"/>
    <property type="molecule type" value="Genomic_DNA"/>
</dbReference>
<evidence type="ECO:0000259" key="12">
    <source>
        <dbReference type="Pfam" id="PF07715"/>
    </source>
</evidence>
<dbReference type="Gene3D" id="2.40.170.20">
    <property type="entry name" value="TonB-dependent receptor, beta-barrel domain"/>
    <property type="match status" value="1"/>
</dbReference>
<proteinExistence type="inferred from homology"/>
<evidence type="ECO:0000313" key="13">
    <source>
        <dbReference type="EMBL" id="SMO91322.1"/>
    </source>
</evidence>
<evidence type="ECO:0000256" key="8">
    <source>
        <dbReference type="PROSITE-ProRule" id="PRU01360"/>
    </source>
</evidence>
<dbReference type="Pfam" id="PF07715">
    <property type="entry name" value="Plug"/>
    <property type="match status" value="1"/>
</dbReference>
<dbReference type="RefSeq" id="WP_142534722.1">
    <property type="nucleotide sequence ID" value="NZ_FXTB01000014.1"/>
</dbReference>
<dbReference type="InterPro" id="IPR036942">
    <property type="entry name" value="Beta-barrel_TonB_sf"/>
</dbReference>
<comment type="similarity">
    <text evidence="8 9">Belongs to the TonB-dependent receptor family.</text>
</comment>
<dbReference type="GO" id="GO:0009279">
    <property type="term" value="C:cell outer membrane"/>
    <property type="evidence" value="ECO:0007669"/>
    <property type="project" value="UniProtKB-SubCell"/>
</dbReference>
<dbReference type="InterPro" id="IPR023996">
    <property type="entry name" value="TonB-dep_OMP_SusC/RagA"/>
</dbReference>
<dbReference type="SUPFAM" id="SSF56935">
    <property type="entry name" value="Porins"/>
    <property type="match status" value="1"/>
</dbReference>
<dbReference type="InterPro" id="IPR000531">
    <property type="entry name" value="Beta-barrel_TonB"/>
</dbReference>
<reference evidence="13 14" key="1">
    <citation type="submission" date="2017-05" db="EMBL/GenBank/DDBJ databases">
        <authorList>
            <person name="Varghese N."/>
            <person name="Submissions S."/>
        </authorList>
    </citation>
    <scope>NUCLEOTIDE SEQUENCE [LARGE SCALE GENOMIC DNA]</scope>
    <source>
        <strain evidence="13 14">DSM 27040</strain>
    </source>
</reference>
<feature type="chain" id="PRO_5021717146" evidence="10">
    <location>
        <begin position="25"/>
        <end position="988"/>
    </location>
</feature>
<comment type="subcellular location">
    <subcellularLocation>
        <location evidence="1 8">Cell outer membrane</location>
        <topology evidence="1 8">Multi-pass membrane protein</topology>
    </subcellularLocation>
</comment>
<evidence type="ECO:0000259" key="11">
    <source>
        <dbReference type="Pfam" id="PF00593"/>
    </source>
</evidence>
<dbReference type="Pfam" id="PF00593">
    <property type="entry name" value="TonB_dep_Rec_b-barrel"/>
    <property type="match status" value="1"/>
</dbReference>
<dbReference type="SUPFAM" id="SSF49464">
    <property type="entry name" value="Carboxypeptidase regulatory domain-like"/>
    <property type="match status" value="1"/>
</dbReference>
<dbReference type="FunFam" id="2.170.130.10:FF:000008">
    <property type="entry name" value="SusC/RagA family TonB-linked outer membrane protein"/>
    <property type="match status" value="1"/>
</dbReference>
<evidence type="ECO:0000256" key="5">
    <source>
        <dbReference type="ARBA" id="ARBA00023077"/>
    </source>
</evidence>
<evidence type="ECO:0000256" key="6">
    <source>
        <dbReference type="ARBA" id="ARBA00023136"/>
    </source>
</evidence>
<keyword evidence="7 8" id="KW-0998">Cell outer membrane</keyword>
<evidence type="ECO:0000256" key="2">
    <source>
        <dbReference type="ARBA" id="ARBA00022448"/>
    </source>
</evidence>
<dbReference type="OrthoDB" id="9768177at2"/>
<feature type="domain" description="TonB-dependent receptor plug" evidence="12">
    <location>
        <begin position="117"/>
        <end position="232"/>
    </location>
</feature>
<evidence type="ECO:0000256" key="3">
    <source>
        <dbReference type="ARBA" id="ARBA00022452"/>
    </source>
</evidence>
<evidence type="ECO:0000256" key="4">
    <source>
        <dbReference type="ARBA" id="ARBA00022692"/>
    </source>
</evidence>
<evidence type="ECO:0000256" key="9">
    <source>
        <dbReference type="RuleBase" id="RU003357"/>
    </source>
</evidence>
<dbReference type="InterPro" id="IPR037066">
    <property type="entry name" value="Plug_dom_sf"/>
</dbReference>
<dbReference type="PROSITE" id="PS52016">
    <property type="entry name" value="TONB_DEPENDENT_REC_3"/>
    <property type="match status" value="1"/>
</dbReference>
<keyword evidence="3 8" id="KW-1134">Transmembrane beta strand</keyword>
<keyword evidence="2 8" id="KW-0813">Transport</keyword>
<sequence length="988" mass="110047">MKRLSKIKMYITVQLMFLSVLAFCQDVNIEGTVLDVNKEPMPGVTVILKNTTTGTITRPDGTFSLAAKDGDVLVFSFIGFISQEKVVVYGKNIIVELESEVFGVDEVVVIGYGSLKKDDATGSVSSVSTKDFNKGAITSPQDLLVGKASGVQITTAGGEPGSAATIRIRGGSSLSASNDPLFIIDGVPIDNDGVSGMRNPLNTINPNDIESFSVLKDASATAIYGSRASNGVIIITTKKGAKGGLKFNYNANASVGFRTNEIETFSADDYRQLISARYGEGSNARALLGHADTDWQKEIFQTSFGHDHNFSMSGSKLNTLFRLSLGYSNQKGLLKTSGLDRYTANLSVSPSLFDNHLKMELNLKGMYIENRFTDNGAINTAMLFDPTQEVYDQTSDYGGYFTWMDGNKPGTLATSNPLALLQQRQDRSEVYRSIGNAKFDYSFHFLPELTVTLNMGYDYSMSDGTVFIPEEAAFAYRKASDGSDISGEDRSYGQDKKNELLDFYLKYEKQLPSINSKLNVMGGYSWQHFWRENEVKATSVNGAYLITPEQITPTENYLVSFFGRMNYTLKDRYLLTVTVRQDGTSRFSEDNCWGMFPSLALAWRLKEETFLKNIDAVSNLKLRLGYGITGQQYITSDNYPYLAKYNLSRGTARYLMGNEWVTMARPNGYDANLKWEETTTFNVGIDYGFLDERINGSIELYQRETKDLINKIPVAAGTNFTNVILTNVGTLQNKGIEFNLNVRPIVAQDLFWEIGFNLSRNVNEITKLTNVDNPDYNGVQTGGISTGIGGYAKINSVGKPANSFYMFQQVYNGEGMPIEGLYADRTGDGLVNEKDMYHYKSSTPDFILGFSSRAEYKNWDFSFAARASLGNYMYNDLQASSANYQYVYNSNYLQNVPRSVLNTNFKHQQAHSDYYVQEASFVKLDNVSAGYSFEKLFNDKMDLRLSLTSQNIFVITDYEGVDPEVFNGIDNAVYPRPRTFVLGANILF</sequence>
<evidence type="ECO:0000256" key="7">
    <source>
        <dbReference type="ARBA" id="ARBA00023237"/>
    </source>
</evidence>
<dbReference type="InterPro" id="IPR012910">
    <property type="entry name" value="Plug_dom"/>
</dbReference>
<evidence type="ECO:0000256" key="1">
    <source>
        <dbReference type="ARBA" id="ARBA00004571"/>
    </source>
</evidence>
<dbReference type="InterPro" id="IPR039426">
    <property type="entry name" value="TonB-dep_rcpt-like"/>
</dbReference>
<feature type="domain" description="TonB-dependent receptor-like beta-barrel" evidence="11">
    <location>
        <begin position="391"/>
        <end position="944"/>
    </location>
</feature>
<keyword evidence="10" id="KW-0732">Signal</keyword>
<organism evidence="13 14">
    <name type="scientific">Saccharicrinis carchari</name>
    <dbReference type="NCBI Taxonomy" id="1168039"/>
    <lineage>
        <taxon>Bacteria</taxon>
        <taxon>Pseudomonadati</taxon>
        <taxon>Bacteroidota</taxon>
        <taxon>Bacteroidia</taxon>
        <taxon>Marinilabiliales</taxon>
        <taxon>Marinilabiliaceae</taxon>
        <taxon>Saccharicrinis</taxon>
    </lineage>
</organism>
<keyword evidence="6 8" id="KW-0472">Membrane</keyword>
<keyword evidence="4 8" id="KW-0812">Transmembrane</keyword>
<keyword evidence="5 9" id="KW-0798">TonB box</keyword>
<protein>
    <submittedName>
        <fullName evidence="13">Iron complex outermembrane recepter protein</fullName>
    </submittedName>
</protein>
<dbReference type="Proteomes" id="UP000319040">
    <property type="component" value="Unassembled WGS sequence"/>
</dbReference>
<accession>A0A521F563</accession>